<dbReference type="GO" id="GO:0018669">
    <property type="term" value="F:3-hydroxybenzoate 6-monooxygenase activity"/>
    <property type="evidence" value="ECO:0007669"/>
    <property type="project" value="UniProtKB-EC"/>
</dbReference>
<dbReference type="PRINTS" id="PR00420">
    <property type="entry name" value="RNGMNOXGNASE"/>
</dbReference>
<evidence type="ECO:0000256" key="1">
    <source>
        <dbReference type="ARBA" id="ARBA00023002"/>
    </source>
</evidence>
<dbReference type="RefSeq" id="WP_058274510.1">
    <property type="nucleotide sequence ID" value="NZ_CYPS01000048.1"/>
</dbReference>
<name>A0A0P1E774_9RHOB</name>
<evidence type="ECO:0000256" key="2">
    <source>
        <dbReference type="ARBA" id="ARBA00023033"/>
    </source>
</evidence>
<dbReference type="AlphaFoldDB" id="A0A0P1E774"/>
<accession>A0A0P1E774</accession>
<dbReference type="InterPro" id="IPR050493">
    <property type="entry name" value="FAD-dep_Monooxygenase_BioMet"/>
</dbReference>
<dbReference type="Pfam" id="PF01494">
    <property type="entry name" value="FAD_binding_3"/>
    <property type="match status" value="1"/>
</dbReference>
<dbReference type="PANTHER" id="PTHR13789:SF309">
    <property type="entry name" value="PUTATIVE (AFU_ORTHOLOGUE AFUA_6G14510)-RELATED"/>
    <property type="match status" value="1"/>
</dbReference>
<keyword evidence="5" id="KW-1185">Reference proteome</keyword>
<dbReference type="InterPro" id="IPR036188">
    <property type="entry name" value="FAD/NAD-bd_sf"/>
</dbReference>
<protein>
    <submittedName>
        <fullName evidence="4">3-hydroxybenzoate 6-hydroxylase</fullName>
        <ecNumber evidence="4">1.14.13.24</ecNumber>
    </submittedName>
</protein>
<sequence length="383" mass="42145">MNINGLKFGIIGGGIGGIAAALALRQRGAQVVVFEQAAELTEVGAGLQISANGMVVLRALNVLGETPEAGQRSYGTVLRDYRAGRSVSEIPAPVAGPTYYYHRADLLGLLHKAALRDGVEFRLGARVAQVRRHPFDAEIILEDGANLRVDCAIAADGGRSTIRADLNGPEAPKFTHQVAWRATIPWARRDHKPWAILTMGPGRHVVTYPLREHTLMNVVAIEERSDWQEEGWRRRGDPEELRARFSDFGGVVGEILGQVLEPHIWALFLRPVAERWQNGRVALLGDAAHPTLPFMAQGACLAFEDAWVLARSFDDQSGIEQALSTYETRRHRRAQRVVAAAGANARNFHLRGPMRLAAQAALMAVGPRLSRKYDWIYSYDVTA</sequence>
<keyword evidence="1 4" id="KW-0560">Oxidoreductase</keyword>
<dbReference type="Gene3D" id="3.50.50.60">
    <property type="entry name" value="FAD/NAD(P)-binding domain"/>
    <property type="match status" value="1"/>
</dbReference>
<organism evidence="4 5">
    <name type="scientific">Ruegeria atlantica</name>
    <dbReference type="NCBI Taxonomy" id="81569"/>
    <lineage>
        <taxon>Bacteria</taxon>
        <taxon>Pseudomonadati</taxon>
        <taxon>Pseudomonadota</taxon>
        <taxon>Alphaproteobacteria</taxon>
        <taxon>Rhodobacterales</taxon>
        <taxon>Roseobacteraceae</taxon>
        <taxon>Ruegeria</taxon>
    </lineage>
</organism>
<evidence type="ECO:0000259" key="3">
    <source>
        <dbReference type="Pfam" id="PF01494"/>
    </source>
</evidence>
<evidence type="ECO:0000313" key="4">
    <source>
        <dbReference type="EMBL" id="CUH44526.1"/>
    </source>
</evidence>
<dbReference type="EMBL" id="CYPS01000048">
    <property type="protein sequence ID" value="CUH44526.1"/>
    <property type="molecule type" value="Genomic_DNA"/>
</dbReference>
<dbReference type="PANTHER" id="PTHR13789">
    <property type="entry name" value="MONOOXYGENASE"/>
    <property type="match status" value="1"/>
</dbReference>
<dbReference type="EC" id="1.14.13.24" evidence="4"/>
<dbReference type="InterPro" id="IPR002938">
    <property type="entry name" value="FAD-bd"/>
</dbReference>
<dbReference type="SUPFAM" id="SSF51905">
    <property type="entry name" value="FAD/NAD(P)-binding domain"/>
    <property type="match status" value="1"/>
</dbReference>
<evidence type="ECO:0000313" key="5">
    <source>
        <dbReference type="Proteomes" id="UP000050786"/>
    </source>
</evidence>
<dbReference type="SUPFAM" id="SSF54373">
    <property type="entry name" value="FAD-linked reductases, C-terminal domain"/>
    <property type="match status" value="1"/>
</dbReference>
<gene>
    <name evidence="4" type="primary">mhbM</name>
    <name evidence="4" type="ORF">RUM4293_03432</name>
</gene>
<keyword evidence="2" id="KW-0503">Monooxygenase</keyword>
<feature type="domain" description="FAD-binding" evidence="3">
    <location>
        <begin position="10"/>
        <end position="340"/>
    </location>
</feature>
<dbReference type="Proteomes" id="UP000050786">
    <property type="component" value="Unassembled WGS sequence"/>
</dbReference>
<proteinExistence type="predicted"/>
<dbReference type="GO" id="GO:0071949">
    <property type="term" value="F:FAD binding"/>
    <property type="evidence" value="ECO:0007669"/>
    <property type="project" value="InterPro"/>
</dbReference>
<reference evidence="5" key="1">
    <citation type="submission" date="2015-09" db="EMBL/GenBank/DDBJ databases">
        <authorList>
            <person name="Rodrigo-Torres L."/>
            <person name="Arahal D.R."/>
        </authorList>
    </citation>
    <scope>NUCLEOTIDE SEQUENCE [LARGE SCALE GENOMIC DNA]</scope>
    <source>
        <strain evidence="5">CECT 4293</strain>
    </source>
</reference>